<dbReference type="InterPro" id="IPR003423">
    <property type="entry name" value="OMP_efflux"/>
</dbReference>
<organism evidence="3 4">
    <name type="scientific">Desulfosarcina alkanivorans</name>
    <dbReference type="NCBI Taxonomy" id="571177"/>
    <lineage>
        <taxon>Bacteria</taxon>
        <taxon>Pseudomonadati</taxon>
        <taxon>Thermodesulfobacteriota</taxon>
        <taxon>Desulfobacteria</taxon>
        <taxon>Desulfobacterales</taxon>
        <taxon>Desulfosarcinaceae</taxon>
        <taxon>Desulfosarcina</taxon>
    </lineage>
</organism>
<proteinExistence type="inferred from homology"/>
<keyword evidence="2" id="KW-0564">Palmitate</keyword>
<keyword evidence="2" id="KW-0449">Lipoprotein</keyword>
<sequence length="471" mass="51469">MNRHFIFVWVGIALLLGACSLTPTYTRPDAPVADSWPDGPADGKTDIQPDGLRAADIPWREFFVDPGMQQTIAAALENNRDLRLAALNVQRARAVYGIQRSALYPAVDATANASRQRVPADLTNTGDVERPEQYDVNLGIFAWEIDFFGRLRSLRDQALESFLATEQAYRSTRILIVSSVADAYLSLAADRENLALSRTTLQAQQDSYRLIKRRYDVGLASEIDLNRAQTQVDVARRNIASYTLQVARDANALKLLVGTVAPVPEEMLPDDLAGVKPPAVVRAGLSSEVLLLRPDILQAENQLKAANANIGAARAALFPRISLTTTLGTASGDLSGLFESGSGTWLFAPQLALPVFDARLWSAVDAARAENRIALVTYEKAIQTAFREVADALAVQGTIDDRLAAQQSLVRAASETYRLSDMRYTKGIDNYLSVLDAHRSLYAAQQELVVLKREKIANQVRLYAVLGGGAE</sequence>
<dbReference type="Proteomes" id="UP000427906">
    <property type="component" value="Chromosome"/>
</dbReference>
<dbReference type="SUPFAM" id="SSF56954">
    <property type="entry name" value="Outer membrane efflux proteins (OEP)"/>
    <property type="match status" value="1"/>
</dbReference>
<dbReference type="Pfam" id="PF02321">
    <property type="entry name" value="OEP"/>
    <property type="match status" value="2"/>
</dbReference>
<dbReference type="GO" id="GO:0015562">
    <property type="term" value="F:efflux transmembrane transporter activity"/>
    <property type="evidence" value="ECO:0007669"/>
    <property type="project" value="InterPro"/>
</dbReference>
<evidence type="ECO:0000256" key="1">
    <source>
        <dbReference type="ARBA" id="ARBA00007613"/>
    </source>
</evidence>
<keyword evidence="2" id="KW-0812">Transmembrane</keyword>
<dbReference type="OrthoDB" id="9783163at2"/>
<dbReference type="InterPro" id="IPR010131">
    <property type="entry name" value="MdtP/NodT-like"/>
</dbReference>
<dbReference type="PANTHER" id="PTHR30203:SF33">
    <property type="entry name" value="BLR4455 PROTEIN"/>
    <property type="match status" value="1"/>
</dbReference>
<dbReference type="Gene3D" id="1.20.1600.10">
    <property type="entry name" value="Outer membrane efflux proteins (OEP)"/>
    <property type="match status" value="1"/>
</dbReference>
<comment type="similarity">
    <text evidence="1 2">Belongs to the outer membrane factor (OMF) (TC 1.B.17) family.</text>
</comment>
<name>A0A5K7YQB7_9BACT</name>
<protein>
    <submittedName>
        <fullName evidence="3">Multidrug transporter</fullName>
    </submittedName>
</protein>
<keyword evidence="4" id="KW-1185">Reference proteome</keyword>
<dbReference type="EMBL" id="AP021874">
    <property type="protein sequence ID" value="BBO68504.1"/>
    <property type="molecule type" value="Genomic_DNA"/>
</dbReference>
<dbReference type="PROSITE" id="PS51257">
    <property type="entry name" value="PROKAR_LIPOPROTEIN"/>
    <property type="match status" value="1"/>
</dbReference>
<dbReference type="Gene3D" id="2.20.200.10">
    <property type="entry name" value="Outer membrane efflux proteins (OEP)"/>
    <property type="match status" value="1"/>
</dbReference>
<keyword evidence="2" id="KW-1134">Transmembrane beta strand</keyword>
<dbReference type="PANTHER" id="PTHR30203">
    <property type="entry name" value="OUTER MEMBRANE CATION EFFLUX PROTEIN"/>
    <property type="match status" value="1"/>
</dbReference>
<keyword evidence="2" id="KW-0472">Membrane</keyword>
<evidence type="ECO:0000313" key="4">
    <source>
        <dbReference type="Proteomes" id="UP000427906"/>
    </source>
</evidence>
<dbReference type="KEGG" id="dalk:DSCA_24340"/>
<comment type="subcellular location">
    <subcellularLocation>
        <location evidence="2">Cell membrane</location>
        <topology evidence="2">Lipid-anchor</topology>
    </subcellularLocation>
</comment>
<dbReference type="GO" id="GO:0005886">
    <property type="term" value="C:plasma membrane"/>
    <property type="evidence" value="ECO:0007669"/>
    <property type="project" value="UniProtKB-SubCell"/>
</dbReference>
<evidence type="ECO:0000256" key="2">
    <source>
        <dbReference type="RuleBase" id="RU362097"/>
    </source>
</evidence>
<reference evidence="3 4" key="1">
    <citation type="submission" date="2019-11" db="EMBL/GenBank/DDBJ databases">
        <title>Comparative genomics of hydrocarbon-degrading Desulfosarcina strains.</title>
        <authorList>
            <person name="Watanabe M."/>
            <person name="Kojima H."/>
            <person name="Fukui M."/>
        </authorList>
    </citation>
    <scope>NUCLEOTIDE SEQUENCE [LARGE SCALE GENOMIC DNA]</scope>
    <source>
        <strain evidence="3 4">PL12</strain>
    </source>
</reference>
<dbReference type="NCBIfam" id="TIGR01845">
    <property type="entry name" value="outer_NodT"/>
    <property type="match status" value="1"/>
</dbReference>
<accession>A0A5K7YQB7</accession>
<gene>
    <name evidence="3" type="ORF">DSCA_24340</name>
</gene>
<dbReference type="AlphaFoldDB" id="A0A5K7YQB7"/>
<dbReference type="RefSeq" id="WP_155316660.1">
    <property type="nucleotide sequence ID" value="NZ_AP021874.1"/>
</dbReference>
<evidence type="ECO:0000313" key="3">
    <source>
        <dbReference type="EMBL" id="BBO68504.1"/>
    </source>
</evidence>